<dbReference type="SUPFAM" id="SSF55797">
    <property type="entry name" value="PR-1-like"/>
    <property type="match status" value="1"/>
</dbReference>
<organism evidence="3 4">
    <name type="scientific">Capronia epimyces CBS 606.96</name>
    <dbReference type="NCBI Taxonomy" id="1182542"/>
    <lineage>
        <taxon>Eukaryota</taxon>
        <taxon>Fungi</taxon>
        <taxon>Dikarya</taxon>
        <taxon>Ascomycota</taxon>
        <taxon>Pezizomycotina</taxon>
        <taxon>Eurotiomycetes</taxon>
        <taxon>Chaetothyriomycetidae</taxon>
        <taxon>Chaetothyriales</taxon>
        <taxon>Herpotrichiellaceae</taxon>
        <taxon>Capronia</taxon>
    </lineage>
</organism>
<reference evidence="3 4" key="1">
    <citation type="submission" date="2013-03" db="EMBL/GenBank/DDBJ databases">
        <title>The Genome Sequence of Capronia epimyces CBS 606.96.</title>
        <authorList>
            <consortium name="The Broad Institute Genomics Platform"/>
            <person name="Cuomo C."/>
            <person name="de Hoog S."/>
            <person name="Gorbushina A."/>
            <person name="Walker B."/>
            <person name="Young S.K."/>
            <person name="Zeng Q."/>
            <person name="Gargeya S."/>
            <person name="Fitzgerald M."/>
            <person name="Haas B."/>
            <person name="Abouelleil A."/>
            <person name="Allen A.W."/>
            <person name="Alvarado L."/>
            <person name="Arachchi H.M."/>
            <person name="Berlin A.M."/>
            <person name="Chapman S.B."/>
            <person name="Gainer-Dewar J."/>
            <person name="Goldberg J."/>
            <person name="Griggs A."/>
            <person name="Gujja S."/>
            <person name="Hansen M."/>
            <person name="Howarth C."/>
            <person name="Imamovic A."/>
            <person name="Ireland A."/>
            <person name="Larimer J."/>
            <person name="McCowan C."/>
            <person name="Murphy C."/>
            <person name="Pearson M."/>
            <person name="Poon T.W."/>
            <person name="Priest M."/>
            <person name="Roberts A."/>
            <person name="Saif S."/>
            <person name="Shea T."/>
            <person name="Sisk P."/>
            <person name="Sykes S."/>
            <person name="Wortman J."/>
            <person name="Nusbaum C."/>
            <person name="Birren B."/>
        </authorList>
    </citation>
    <scope>NUCLEOTIDE SEQUENCE [LARGE SCALE GENOMIC DNA]</scope>
    <source>
        <strain evidence="3 4">CBS 606.96</strain>
    </source>
</reference>
<evidence type="ECO:0000256" key="1">
    <source>
        <dbReference type="SAM" id="SignalP"/>
    </source>
</evidence>
<dbReference type="Proteomes" id="UP000019478">
    <property type="component" value="Unassembled WGS sequence"/>
</dbReference>
<dbReference type="EMBL" id="AMGY01000003">
    <property type="protein sequence ID" value="EXJ86871.1"/>
    <property type="molecule type" value="Genomic_DNA"/>
</dbReference>
<gene>
    <name evidence="3" type="ORF">A1O3_03825</name>
</gene>
<dbReference type="CDD" id="cd05380">
    <property type="entry name" value="CAP_euk"/>
    <property type="match status" value="1"/>
</dbReference>
<dbReference type="InterPro" id="IPR001283">
    <property type="entry name" value="CRISP-related"/>
</dbReference>
<dbReference type="InterPro" id="IPR002413">
    <property type="entry name" value="V5_allergen-like"/>
</dbReference>
<dbReference type="GO" id="GO:0005576">
    <property type="term" value="C:extracellular region"/>
    <property type="evidence" value="ECO:0007669"/>
    <property type="project" value="InterPro"/>
</dbReference>
<sequence length="309" mass="32024">MYHLGLFMFALGTAAQSISISYSYTATVTATVIETIITCPCPTPTTTTTTAASSILLPDGTITPFVTSSSTAVSSTTSLTGVVLPDNTITPSMTTRTTTTPIVSNGISSAPVSSISTLTTSTTSTTSSTSNVPSVTNDAYINAILIHHNIHRTNHSATALTWSPSLAETAQMIAQTCVYGHVTNINGGGYGQNIGAGYPVTPLGMGNFVTEGLYNSEVNNYVYYGAEPDITTLQQWGHFTQIVWKSTTSVGCYTADCTATGLGNVGGGVPPYFTVCNYAPPGNYIGEFAPNIGVSIGLATVHADYGLSS</sequence>
<comment type="caution">
    <text evidence="3">The sequence shown here is derived from an EMBL/GenBank/DDBJ whole genome shotgun (WGS) entry which is preliminary data.</text>
</comment>
<protein>
    <recommendedName>
        <fullName evidence="2">SCP domain-containing protein</fullName>
    </recommendedName>
</protein>
<dbReference type="PANTHER" id="PTHR10334">
    <property type="entry name" value="CYSTEINE-RICH SECRETORY PROTEIN-RELATED"/>
    <property type="match status" value="1"/>
</dbReference>
<keyword evidence="4" id="KW-1185">Reference proteome</keyword>
<name>W9YCC3_9EURO</name>
<dbReference type="Gene3D" id="3.40.33.10">
    <property type="entry name" value="CAP"/>
    <property type="match status" value="1"/>
</dbReference>
<dbReference type="eggNOG" id="KOG3017">
    <property type="taxonomic scope" value="Eukaryota"/>
</dbReference>
<proteinExistence type="predicted"/>
<dbReference type="InterPro" id="IPR014044">
    <property type="entry name" value="CAP_dom"/>
</dbReference>
<dbReference type="InterPro" id="IPR018244">
    <property type="entry name" value="Allrgn_V5/Tpx1_CS"/>
</dbReference>
<dbReference type="InterPro" id="IPR035940">
    <property type="entry name" value="CAP_sf"/>
</dbReference>
<dbReference type="GeneID" id="19167950"/>
<dbReference type="RefSeq" id="XP_007732150.1">
    <property type="nucleotide sequence ID" value="XM_007733960.1"/>
</dbReference>
<feature type="domain" description="SCP" evidence="2">
    <location>
        <begin position="139"/>
        <end position="286"/>
    </location>
</feature>
<dbReference type="PRINTS" id="PR00837">
    <property type="entry name" value="V5TPXLIKE"/>
</dbReference>
<dbReference type="SMART" id="SM00198">
    <property type="entry name" value="SCP"/>
    <property type="match status" value="1"/>
</dbReference>
<dbReference type="Pfam" id="PF00188">
    <property type="entry name" value="CAP"/>
    <property type="match status" value="1"/>
</dbReference>
<accession>W9YCC3</accession>
<dbReference type="STRING" id="1182542.W9YCC3"/>
<keyword evidence="1" id="KW-0732">Signal</keyword>
<dbReference type="OrthoDB" id="337038at2759"/>
<evidence type="ECO:0000259" key="2">
    <source>
        <dbReference type="SMART" id="SM00198"/>
    </source>
</evidence>
<dbReference type="AlphaFoldDB" id="W9YCC3"/>
<dbReference type="HOGENOM" id="CLU_035730_5_0_1"/>
<evidence type="ECO:0000313" key="4">
    <source>
        <dbReference type="Proteomes" id="UP000019478"/>
    </source>
</evidence>
<feature type="chain" id="PRO_5012745765" description="SCP domain-containing protein" evidence="1">
    <location>
        <begin position="16"/>
        <end position="309"/>
    </location>
</feature>
<dbReference type="PRINTS" id="PR00838">
    <property type="entry name" value="V5ALLERGEN"/>
</dbReference>
<evidence type="ECO:0000313" key="3">
    <source>
        <dbReference type="EMBL" id="EXJ86871.1"/>
    </source>
</evidence>
<dbReference type="PROSITE" id="PS01009">
    <property type="entry name" value="CRISP_1"/>
    <property type="match status" value="1"/>
</dbReference>
<feature type="signal peptide" evidence="1">
    <location>
        <begin position="1"/>
        <end position="15"/>
    </location>
</feature>